<dbReference type="OrthoDB" id="6372431at2759"/>
<dbReference type="EMBL" id="KV417495">
    <property type="protein sequence ID" value="KZP30212.1"/>
    <property type="molecule type" value="Genomic_DNA"/>
</dbReference>
<evidence type="ECO:0000313" key="2">
    <source>
        <dbReference type="Proteomes" id="UP000076532"/>
    </source>
</evidence>
<protein>
    <submittedName>
        <fullName evidence="1">Uncharacterized protein</fullName>
    </submittedName>
</protein>
<organism evidence="1 2">
    <name type="scientific">Athelia psychrophila</name>
    <dbReference type="NCBI Taxonomy" id="1759441"/>
    <lineage>
        <taxon>Eukaryota</taxon>
        <taxon>Fungi</taxon>
        <taxon>Dikarya</taxon>
        <taxon>Basidiomycota</taxon>
        <taxon>Agaricomycotina</taxon>
        <taxon>Agaricomycetes</taxon>
        <taxon>Agaricomycetidae</taxon>
        <taxon>Atheliales</taxon>
        <taxon>Atheliaceae</taxon>
        <taxon>Athelia</taxon>
    </lineage>
</organism>
<dbReference type="Gene3D" id="3.30.420.40">
    <property type="match status" value="1"/>
</dbReference>
<keyword evidence="2" id="KW-1185">Reference proteome</keyword>
<reference evidence="1 2" key="1">
    <citation type="journal article" date="2016" name="Mol. Biol. Evol.">
        <title>Comparative Genomics of Early-Diverging Mushroom-Forming Fungi Provides Insights into the Origins of Lignocellulose Decay Capabilities.</title>
        <authorList>
            <person name="Nagy L.G."/>
            <person name="Riley R."/>
            <person name="Tritt A."/>
            <person name="Adam C."/>
            <person name="Daum C."/>
            <person name="Floudas D."/>
            <person name="Sun H."/>
            <person name="Yadav J.S."/>
            <person name="Pangilinan J."/>
            <person name="Larsson K.H."/>
            <person name="Matsuura K."/>
            <person name="Barry K."/>
            <person name="Labutti K."/>
            <person name="Kuo R."/>
            <person name="Ohm R.A."/>
            <person name="Bhattacharya S.S."/>
            <person name="Shirouzu T."/>
            <person name="Yoshinaga Y."/>
            <person name="Martin F.M."/>
            <person name="Grigoriev I.V."/>
            <person name="Hibbett D.S."/>
        </authorList>
    </citation>
    <scope>NUCLEOTIDE SEQUENCE [LARGE SCALE GENOMIC DNA]</scope>
    <source>
        <strain evidence="1 2">CBS 109695</strain>
    </source>
</reference>
<sequence length="55" mass="6060">MGNKLGRIIVLDAGSSGTRLYAYEWQKDDLAPKVTLAYKGKQGPYHALVNHVDSL</sequence>
<name>A0A166T5L4_9AGAM</name>
<dbReference type="AlphaFoldDB" id="A0A166T5L4"/>
<accession>A0A166T5L4</accession>
<dbReference type="Proteomes" id="UP000076532">
    <property type="component" value="Unassembled WGS sequence"/>
</dbReference>
<gene>
    <name evidence="1" type="ORF">FIBSPDRAFT_850954</name>
</gene>
<evidence type="ECO:0000313" key="1">
    <source>
        <dbReference type="EMBL" id="KZP30212.1"/>
    </source>
</evidence>
<proteinExistence type="predicted"/>